<dbReference type="InterPro" id="IPR025249">
    <property type="entry name" value="TF_NusA_KH_1st"/>
</dbReference>
<dbReference type="SUPFAM" id="SSF54814">
    <property type="entry name" value="Prokaryotic type KH domain (KH-domain type II)"/>
    <property type="match status" value="2"/>
</dbReference>
<dbReference type="EMBL" id="BSTK01000006">
    <property type="protein sequence ID" value="GLY86663.1"/>
    <property type="molecule type" value="Genomic_DNA"/>
</dbReference>
<dbReference type="InterPro" id="IPR009019">
    <property type="entry name" value="KH_sf_prok-type"/>
</dbReference>
<reference evidence="8" key="1">
    <citation type="submission" date="2023-03" db="EMBL/GenBank/DDBJ databases">
        <title>Actinoallomurus iriomotensis NBRC 103684.</title>
        <authorList>
            <person name="Ichikawa N."/>
            <person name="Sato H."/>
            <person name="Tonouchi N."/>
        </authorList>
    </citation>
    <scope>NUCLEOTIDE SEQUENCE</scope>
    <source>
        <strain evidence="8">NBRC 103684</strain>
    </source>
</reference>
<evidence type="ECO:0000256" key="5">
    <source>
        <dbReference type="ARBA" id="ARBA00023163"/>
    </source>
</evidence>
<dbReference type="GO" id="GO:0005829">
    <property type="term" value="C:cytosol"/>
    <property type="evidence" value="ECO:0007669"/>
    <property type="project" value="TreeGrafter"/>
</dbReference>
<dbReference type="Pfam" id="PF13184">
    <property type="entry name" value="KH_NusA_1st"/>
    <property type="match status" value="1"/>
</dbReference>
<protein>
    <submittedName>
        <fullName evidence="8">Uncharacterized protein</fullName>
    </submittedName>
</protein>
<keyword evidence="2" id="KW-0963">Cytoplasm</keyword>
<evidence type="ECO:0000259" key="6">
    <source>
        <dbReference type="Pfam" id="PF13184"/>
    </source>
</evidence>
<dbReference type="GO" id="GO:0003723">
    <property type="term" value="F:RNA binding"/>
    <property type="evidence" value="ECO:0007669"/>
    <property type="project" value="UniProtKB-KW"/>
</dbReference>
<feature type="domain" description="NusA-like second KH" evidence="7">
    <location>
        <begin position="174"/>
        <end position="230"/>
    </location>
</feature>
<dbReference type="Pfam" id="PF26594">
    <property type="entry name" value="KH_NusA_2nd"/>
    <property type="match status" value="1"/>
</dbReference>
<dbReference type="RefSeq" id="WP_285575027.1">
    <property type="nucleotide sequence ID" value="NZ_BSTK01000006.1"/>
</dbReference>
<dbReference type="AlphaFoldDB" id="A0A9W6VVF9"/>
<sequence length="248" mass="25737">MRTILSDPDLEPPLLGKAVTAHIKSRGPEGFTCTVYDAGTGRAHDALLPRSVAHELSAGAAPPVPAPGDTVIALVEGVSDEGELMLSVTSHELVERLLTGFVGEILDGKVVIKAIARAAGTRTKIAVAPTAPGVDARRACVGPGATRVKGVESLLNRAFGSETLEIVEHSDDRATFLTNAMMPVEVADLLVEGAHAVVVVEPHQFSGDIGERSLNARLAGRLTGLSVQVVTPGTDLRPALDRLAAETA</sequence>
<dbReference type="InterPro" id="IPR058582">
    <property type="entry name" value="KH_NusA_2nd"/>
</dbReference>
<keyword evidence="1" id="KW-0806">Transcription termination</keyword>
<keyword evidence="5" id="KW-0804">Transcription</keyword>
<comment type="caution">
    <text evidence="8">The sequence shown here is derived from an EMBL/GenBank/DDBJ whole genome shotgun (WGS) entry which is preliminary data.</text>
</comment>
<evidence type="ECO:0000256" key="1">
    <source>
        <dbReference type="ARBA" id="ARBA00022472"/>
    </source>
</evidence>
<keyword evidence="4" id="KW-0805">Transcription regulation</keyword>
<dbReference type="Gene3D" id="3.30.300.20">
    <property type="match status" value="2"/>
</dbReference>
<keyword evidence="3" id="KW-0694">RNA-binding</keyword>
<gene>
    <name evidence="8" type="ORF">Airi02_045920</name>
</gene>
<evidence type="ECO:0000256" key="3">
    <source>
        <dbReference type="ARBA" id="ARBA00022884"/>
    </source>
</evidence>
<proteinExistence type="predicted"/>
<feature type="domain" description="Transcription factor NusA first KH" evidence="6">
    <location>
        <begin position="89"/>
        <end position="154"/>
    </location>
</feature>
<name>A0A9W6VVF9_9ACTN</name>
<keyword evidence="9" id="KW-1185">Reference proteome</keyword>
<organism evidence="8 9">
    <name type="scientific">Actinoallomurus iriomotensis</name>
    <dbReference type="NCBI Taxonomy" id="478107"/>
    <lineage>
        <taxon>Bacteria</taxon>
        <taxon>Bacillati</taxon>
        <taxon>Actinomycetota</taxon>
        <taxon>Actinomycetes</taxon>
        <taxon>Streptosporangiales</taxon>
        <taxon>Thermomonosporaceae</taxon>
        <taxon>Actinoallomurus</taxon>
    </lineage>
</organism>
<dbReference type="PANTHER" id="PTHR22648">
    <property type="entry name" value="TRANSCRIPTION TERMINATION FACTOR NUSA"/>
    <property type="match status" value="1"/>
</dbReference>
<evidence type="ECO:0000313" key="9">
    <source>
        <dbReference type="Proteomes" id="UP001165074"/>
    </source>
</evidence>
<accession>A0A9W6VVF9</accession>
<evidence type="ECO:0000259" key="7">
    <source>
        <dbReference type="Pfam" id="PF26594"/>
    </source>
</evidence>
<dbReference type="InterPro" id="IPR015946">
    <property type="entry name" value="KH_dom-like_a/b"/>
</dbReference>
<evidence type="ECO:0000256" key="4">
    <source>
        <dbReference type="ARBA" id="ARBA00023015"/>
    </source>
</evidence>
<dbReference type="Proteomes" id="UP001165074">
    <property type="component" value="Unassembled WGS sequence"/>
</dbReference>
<evidence type="ECO:0000313" key="8">
    <source>
        <dbReference type="EMBL" id="GLY86663.1"/>
    </source>
</evidence>
<dbReference type="GO" id="GO:0031564">
    <property type="term" value="P:transcription antitermination"/>
    <property type="evidence" value="ECO:0007669"/>
    <property type="project" value="InterPro"/>
</dbReference>
<dbReference type="InterPro" id="IPR030842">
    <property type="entry name" value="TF_NusA_bacterial"/>
</dbReference>
<dbReference type="GO" id="GO:0006353">
    <property type="term" value="P:DNA-templated transcription termination"/>
    <property type="evidence" value="ECO:0007669"/>
    <property type="project" value="UniProtKB-KW"/>
</dbReference>
<evidence type="ECO:0000256" key="2">
    <source>
        <dbReference type="ARBA" id="ARBA00022490"/>
    </source>
</evidence>
<dbReference type="PANTHER" id="PTHR22648:SF0">
    <property type="entry name" value="TRANSCRIPTION TERMINATION_ANTITERMINATION PROTEIN NUSA"/>
    <property type="match status" value="1"/>
</dbReference>